<evidence type="ECO:0008006" key="3">
    <source>
        <dbReference type="Google" id="ProtNLM"/>
    </source>
</evidence>
<dbReference type="SUPFAM" id="SSF52047">
    <property type="entry name" value="RNI-like"/>
    <property type="match status" value="1"/>
</dbReference>
<organism evidence="1 2">
    <name type="scientific">Hypsizygus marmoreus</name>
    <name type="common">White beech mushroom</name>
    <name type="synonym">Agaricus marmoreus</name>
    <dbReference type="NCBI Taxonomy" id="39966"/>
    <lineage>
        <taxon>Eukaryota</taxon>
        <taxon>Fungi</taxon>
        <taxon>Dikarya</taxon>
        <taxon>Basidiomycota</taxon>
        <taxon>Agaricomycotina</taxon>
        <taxon>Agaricomycetes</taxon>
        <taxon>Agaricomycetidae</taxon>
        <taxon>Agaricales</taxon>
        <taxon>Tricholomatineae</taxon>
        <taxon>Lyophyllaceae</taxon>
        <taxon>Hypsizygus</taxon>
    </lineage>
</organism>
<evidence type="ECO:0000313" key="1">
    <source>
        <dbReference type="EMBL" id="RDB27463.1"/>
    </source>
</evidence>
<sequence length="502" mass="57126">MNMQVDESDESRYHHLLSTNNQASNEDAIELQKVIALREAAPAELIAEVVDVSPVRRLTREILVKIFLFTRHWEGDPNWVDKHLKPLPVGPRPGTSPLIITHICSYWRKVALGEPTLWATILSRRKPYHPSLRSTDPFRDFRLLTWLARSGPTMPLDITVEVWPYFGGGPTPLVWLKPYMHRIRTLSLLGEFNRLPKGSFELLEMLRMGSVRVYDPASAISAPSLRRVCFRGDMFQPPTIIPWRQLTHLSIAANTPRERILYEVFLKCCALKYLDMSTAYLGIISDSDTDMAEMECIPGYFFYLTAPALTILRTAYFEFPIVEYLDFRDRSSFCLKSLALSGKRYQWRPPNTADYEILSFIIHASPSLEEVVLHNLFFITPTLLSVLTSNSTDGVLDIGPNLQYFAVSLSSGRADPEKYERAVHDELVLDMIMARDPSGKPGTVEPNLPPNTRIIRSHTPKRFACIGELTDFRLDEIGRMGSIMGMALVEAMHIYFYPSIAA</sequence>
<proteinExistence type="predicted"/>
<dbReference type="Proteomes" id="UP000076154">
    <property type="component" value="Unassembled WGS sequence"/>
</dbReference>
<dbReference type="OrthoDB" id="3060984at2759"/>
<keyword evidence="2" id="KW-1185">Reference proteome</keyword>
<dbReference type="AlphaFoldDB" id="A0A369K6K2"/>
<protein>
    <recommendedName>
        <fullName evidence="3">F-box domain-containing protein</fullName>
    </recommendedName>
</protein>
<accession>A0A369K6K2</accession>
<evidence type="ECO:0000313" key="2">
    <source>
        <dbReference type="Proteomes" id="UP000076154"/>
    </source>
</evidence>
<reference evidence="1" key="1">
    <citation type="submission" date="2018-04" db="EMBL/GenBank/DDBJ databases">
        <title>Whole genome sequencing of Hypsizygus marmoreus.</title>
        <authorList>
            <person name="Choi I.-G."/>
            <person name="Min B."/>
            <person name="Kim J.-G."/>
            <person name="Kim S."/>
            <person name="Oh Y.-L."/>
            <person name="Kong W.-S."/>
            <person name="Park H."/>
            <person name="Jeong J."/>
            <person name="Song E.-S."/>
        </authorList>
    </citation>
    <scope>NUCLEOTIDE SEQUENCE [LARGE SCALE GENOMIC DNA]</scope>
    <source>
        <strain evidence="1">51987-8</strain>
    </source>
</reference>
<name>A0A369K6K2_HYPMA</name>
<dbReference type="InParanoid" id="A0A369K6K2"/>
<dbReference type="EMBL" id="LUEZ02000016">
    <property type="protein sequence ID" value="RDB27463.1"/>
    <property type="molecule type" value="Genomic_DNA"/>
</dbReference>
<gene>
    <name evidence="1" type="ORF">Hypma_004108</name>
</gene>
<comment type="caution">
    <text evidence="1">The sequence shown here is derived from an EMBL/GenBank/DDBJ whole genome shotgun (WGS) entry which is preliminary data.</text>
</comment>